<proteinExistence type="inferred from homology"/>
<dbReference type="InterPro" id="IPR014729">
    <property type="entry name" value="Rossmann-like_a/b/a_fold"/>
</dbReference>
<evidence type="ECO:0000256" key="7">
    <source>
        <dbReference type="ARBA" id="ARBA00022917"/>
    </source>
</evidence>
<comment type="similarity">
    <text evidence="10">Belongs to the class-I aminoacyl-tRNA synthetase family.</text>
</comment>
<dbReference type="FunFam" id="2.170.220.10:FF:000003">
    <property type="entry name" value="Methionine--tRNA ligase"/>
    <property type="match status" value="1"/>
</dbReference>
<dbReference type="GO" id="GO:0006431">
    <property type="term" value="P:methionyl-tRNA aminoacylation"/>
    <property type="evidence" value="ECO:0007669"/>
    <property type="project" value="InterPro"/>
</dbReference>
<feature type="domain" description="Methionyl/Leucyl tRNA synthetase" evidence="11">
    <location>
        <begin position="159"/>
        <end position="360"/>
    </location>
</feature>
<evidence type="ECO:0000256" key="8">
    <source>
        <dbReference type="ARBA" id="ARBA00023146"/>
    </source>
</evidence>
<dbReference type="InterPro" id="IPR015413">
    <property type="entry name" value="Methionyl/Leucyl_tRNA_Synth"/>
</dbReference>
<dbReference type="InterPro" id="IPR009080">
    <property type="entry name" value="tRNAsynth_Ia_anticodon-bd"/>
</dbReference>
<dbReference type="Gene3D" id="3.40.50.620">
    <property type="entry name" value="HUPs"/>
    <property type="match status" value="1"/>
</dbReference>
<evidence type="ECO:0000256" key="6">
    <source>
        <dbReference type="ARBA" id="ARBA00022840"/>
    </source>
</evidence>
<dbReference type="SUPFAM" id="SSF52374">
    <property type="entry name" value="Nucleotidylyl transferase"/>
    <property type="match status" value="1"/>
</dbReference>
<dbReference type="EMBL" id="MEUV01000001">
    <property type="protein sequence ID" value="OGC46534.1"/>
    <property type="molecule type" value="Genomic_DNA"/>
</dbReference>
<keyword evidence="4 10" id="KW-0436">Ligase</keyword>
<dbReference type="Gene3D" id="2.170.220.10">
    <property type="match status" value="1"/>
</dbReference>
<evidence type="ECO:0000256" key="3">
    <source>
        <dbReference type="ARBA" id="ARBA00018753"/>
    </source>
</evidence>
<dbReference type="InterPro" id="IPR014758">
    <property type="entry name" value="Met-tRNA_synth"/>
</dbReference>
<evidence type="ECO:0000256" key="1">
    <source>
        <dbReference type="ARBA" id="ARBA00003314"/>
    </source>
</evidence>
<dbReference type="AlphaFoldDB" id="A0A1F4UNK9"/>
<protein>
    <recommendedName>
        <fullName evidence="3">Methionine--tRNA ligase</fullName>
        <ecNumber evidence="2">6.1.1.10</ecNumber>
    </recommendedName>
    <alternativeName>
        <fullName evidence="9">Methionyl-tRNA synthetase</fullName>
    </alternativeName>
</protein>
<accession>A0A1F4UNK9</accession>
<dbReference type="SUPFAM" id="SSF47323">
    <property type="entry name" value="Anticodon-binding domain of a subclass of class I aminoacyl-tRNA synthetases"/>
    <property type="match status" value="1"/>
</dbReference>
<keyword evidence="7 10" id="KW-0648">Protein biosynthesis</keyword>
<name>A0A1F4UNK9_UNCKA</name>
<dbReference type="InterPro" id="IPR033911">
    <property type="entry name" value="MetRS_core"/>
</dbReference>
<evidence type="ECO:0000256" key="9">
    <source>
        <dbReference type="ARBA" id="ARBA00030904"/>
    </source>
</evidence>
<gene>
    <name evidence="12" type="ORF">A2V49_00615</name>
</gene>
<dbReference type="InterPro" id="IPR023457">
    <property type="entry name" value="Met-tRNA_synth_2"/>
</dbReference>
<dbReference type="GO" id="GO:0004825">
    <property type="term" value="F:methionine-tRNA ligase activity"/>
    <property type="evidence" value="ECO:0007669"/>
    <property type="project" value="UniProtKB-EC"/>
</dbReference>
<evidence type="ECO:0000256" key="2">
    <source>
        <dbReference type="ARBA" id="ARBA00012838"/>
    </source>
</evidence>
<evidence type="ECO:0000313" key="13">
    <source>
        <dbReference type="Proteomes" id="UP000178615"/>
    </source>
</evidence>
<comment type="caution">
    <text evidence="12">The sequence shown here is derived from an EMBL/GenBank/DDBJ whole genome shotgun (WGS) entry which is preliminary data.</text>
</comment>
<dbReference type="Gene3D" id="1.10.730.10">
    <property type="entry name" value="Isoleucyl-tRNA Synthetase, Domain 1"/>
    <property type="match status" value="1"/>
</dbReference>
<keyword evidence="5 10" id="KW-0547">Nucleotide-binding</keyword>
<evidence type="ECO:0000256" key="4">
    <source>
        <dbReference type="ARBA" id="ARBA00022598"/>
    </source>
</evidence>
<dbReference type="Proteomes" id="UP000178615">
    <property type="component" value="Unassembled WGS sequence"/>
</dbReference>
<organism evidence="12 13">
    <name type="scientific">candidate division WWE3 bacterium RBG_19FT_COMBO_34_6</name>
    <dbReference type="NCBI Taxonomy" id="1802612"/>
    <lineage>
        <taxon>Bacteria</taxon>
        <taxon>Katanobacteria</taxon>
    </lineage>
</organism>
<evidence type="ECO:0000313" key="12">
    <source>
        <dbReference type="EMBL" id="OGC46534.1"/>
    </source>
</evidence>
<dbReference type="PRINTS" id="PR01041">
    <property type="entry name" value="TRNASYNTHMET"/>
</dbReference>
<dbReference type="Pfam" id="PF09334">
    <property type="entry name" value="tRNA-synt_1g"/>
    <property type="match status" value="2"/>
</dbReference>
<dbReference type="EC" id="6.1.1.10" evidence="2"/>
<dbReference type="CDD" id="cd00814">
    <property type="entry name" value="MetRS_core"/>
    <property type="match status" value="1"/>
</dbReference>
<sequence length="476" mass="55002">MSKKIFITTAIDYTNDVIHIGHAYEKILADVFARFQRNLLGNDNIHYTTGTDEHGTTSQKAAEKNNVSCMDLVTKIYKEDKEQIDSLNISYDRFIRTTDEDHKKQALDFFKKVFDNGDIYKAKYEGYYCEGCEAHKTLSELNEKGQCPNHPTREIQKLDEENYFFRWSKYTRFLKDLIIGNTLVVLPEGKRKEMVAFLDNGLKDITVSRPKYKVSWGITTPIDENQVIYVWFDALINYLTEGIEKGFWDKDTEIIHFVGKDIARWHALLWPAMLKSAGYKVPDLIYIHGFINLNGQKISKSLGNVIRPTELVSQFGVDAVRYYLLKYGPIVEDSDISLDNFISIYNGELANGLGNTVSRIAKLASISEFDFAEYSDPQNVWEKINKKDIDEFRIDKILSQIWKNLSELDHHINEHQPWGIKDQEKLKDILSYEVHEVRKIASAIKPIMPDIYVKISKAFFSGKIQVSDILFPRISG</sequence>
<feature type="domain" description="Methionyl/Leucyl tRNA synthetase" evidence="11">
    <location>
        <begin position="5"/>
        <end position="150"/>
    </location>
</feature>
<keyword evidence="8 10" id="KW-0030">Aminoacyl-tRNA synthetase</keyword>
<dbReference type="GO" id="GO:0005524">
    <property type="term" value="F:ATP binding"/>
    <property type="evidence" value="ECO:0007669"/>
    <property type="project" value="UniProtKB-KW"/>
</dbReference>
<evidence type="ECO:0000259" key="11">
    <source>
        <dbReference type="Pfam" id="PF09334"/>
    </source>
</evidence>
<reference evidence="12 13" key="1">
    <citation type="journal article" date="2016" name="Nat. Commun.">
        <title>Thousands of microbial genomes shed light on interconnected biogeochemical processes in an aquifer system.</title>
        <authorList>
            <person name="Anantharaman K."/>
            <person name="Brown C.T."/>
            <person name="Hug L.A."/>
            <person name="Sharon I."/>
            <person name="Castelle C.J."/>
            <person name="Probst A.J."/>
            <person name="Thomas B.C."/>
            <person name="Singh A."/>
            <person name="Wilkins M.J."/>
            <person name="Karaoz U."/>
            <person name="Brodie E.L."/>
            <person name="Williams K.H."/>
            <person name="Hubbard S.S."/>
            <person name="Banfield J.F."/>
        </authorList>
    </citation>
    <scope>NUCLEOTIDE SEQUENCE [LARGE SCALE GENOMIC DNA]</scope>
</reference>
<dbReference type="PANTHER" id="PTHR43326:SF1">
    <property type="entry name" value="METHIONINE--TRNA LIGASE, MITOCHONDRIAL"/>
    <property type="match status" value="1"/>
</dbReference>
<comment type="function">
    <text evidence="1">Is required not only for elongation of protein synthesis but also for the initiation of all mRNA translation through initiator tRNA(fMet) aminoacylation.</text>
</comment>
<evidence type="ECO:0000256" key="10">
    <source>
        <dbReference type="RuleBase" id="RU363039"/>
    </source>
</evidence>
<dbReference type="PANTHER" id="PTHR43326">
    <property type="entry name" value="METHIONYL-TRNA SYNTHETASE"/>
    <property type="match status" value="1"/>
</dbReference>
<dbReference type="NCBIfam" id="TIGR00398">
    <property type="entry name" value="metG"/>
    <property type="match status" value="1"/>
</dbReference>
<keyword evidence="6 10" id="KW-0067">ATP-binding</keyword>
<evidence type="ECO:0000256" key="5">
    <source>
        <dbReference type="ARBA" id="ARBA00022741"/>
    </source>
</evidence>